<organism evidence="3">
    <name type="scientific">Gongylonema pulchrum</name>
    <dbReference type="NCBI Taxonomy" id="637853"/>
    <lineage>
        <taxon>Eukaryota</taxon>
        <taxon>Metazoa</taxon>
        <taxon>Ecdysozoa</taxon>
        <taxon>Nematoda</taxon>
        <taxon>Chromadorea</taxon>
        <taxon>Rhabditida</taxon>
        <taxon>Spirurina</taxon>
        <taxon>Spiruromorpha</taxon>
        <taxon>Spiruroidea</taxon>
        <taxon>Gongylonematidae</taxon>
        <taxon>Gongylonema</taxon>
    </lineage>
</organism>
<name>A0A183E2A8_9BILA</name>
<evidence type="ECO:0000313" key="2">
    <source>
        <dbReference type="Proteomes" id="UP000271098"/>
    </source>
</evidence>
<sequence length="108" mass="12231">MVEPDLSEPLMDWGDQLMRLVDLTESIAKCSVDKTDKRFTELLEELTRLDREAAVEKVAISDMGRCLDFGNYTSTGLFKQRLVHKTNLQLLIRKSANKVAPVASRLCC</sequence>
<dbReference type="Proteomes" id="UP000271098">
    <property type="component" value="Unassembled WGS sequence"/>
</dbReference>
<accession>A0A183E2A8</accession>
<dbReference type="WBParaSite" id="GPUH_0001511901-mRNA-1">
    <property type="protein sequence ID" value="GPUH_0001511901-mRNA-1"/>
    <property type="gene ID" value="GPUH_0001511901"/>
</dbReference>
<reference evidence="1 2" key="2">
    <citation type="submission" date="2018-11" db="EMBL/GenBank/DDBJ databases">
        <authorList>
            <consortium name="Pathogen Informatics"/>
        </authorList>
    </citation>
    <scope>NUCLEOTIDE SEQUENCE [LARGE SCALE GENOMIC DNA]</scope>
</reference>
<reference evidence="3" key="1">
    <citation type="submission" date="2016-06" db="UniProtKB">
        <authorList>
            <consortium name="WormBaseParasite"/>
        </authorList>
    </citation>
    <scope>IDENTIFICATION</scope>
</reference>
<dbReference type="EMBL" id="UYRT01082028">
    <property type="protein sequence ID" value="VDN25364.1"/>
    <property type="molecule type" value="Genomic_DNA"/>
</dbReference>
<proteinExistence type="predicted"/>
<keyword evidence="2" id="KW-1185">Reference proteome</keyword>
<gene>
    <name evidence="1" type="ORF">GPUH_LOCUS15099</name>
</gene>
<evidence type="ECO:0000313" key="3">
    <source>
        <dbReference type="WBParaSite" id="GPUH_0001511901-mRNA-1"/>
    </source>
</evidence>
<protein>
    <submittedName>
        <fullName evidence="3">Rx_N domain-containing protein</fullName>
    </submittedName>
</protein>
<dbReference type="AlphaFoldDB" id="A0A183E2A8"/>
<evidence type="ECO:0000313" key="1">
    <source>
        <dbReference type="EMBL" id="VDN25364.1"/>
    </source>
</evidence>